<feature type="transmembrane region" description="Helical" evidence="1">
    <location>
        <begin position="20"/>
        <end position="36"/>
    </location>
</feature>
<gene>
    <name evidence="2" type="ORF">MN116_008364</name>
</gene>
<comment type="caution">
    <text evidence="2">The sequence shown here is derived from an EMBL/GenBank/DDBJ whole genome shotgun (WGS) entry which is preliminary data.</text>
</comment>
<organism evidence="2 3">
    <name type="scientific">Schistosoma mekongi</name>
    <name type="common">Parasitic worm</name>
    <dbReference type="NCBI Taxonomy" id="38744"/>
    <lineage>
        <taxon>Eukaryota</taxon>
        <taxon>Metazoa</taxon>
        <taxon>Spiralia</taxon>
        <taxon>Lophotrochozoa</taxon>
        <taxon>Platyhelminthes</taxon>
        <taxon>Trematoda</taxon>
        <taxon>Digenea</taxon>
        <taxon>Strigeidida</taxon>
        <taxon>Schistosomatoidea</taxon>
        <taxon>Schistosomatidae</taxon>
        <taxon>Schistosoma</taxon>
    </lineage>
</organism>
<name>A0AAE2D2Q9_SCHME</name>
<keyword evidence="3" id="KW-1185">Reference proteome</keyword>
<sequence length="261" mass="30830">MHIRCSINRLIRIMPIQYRVILLLVLFVLLWMYILHEIKHSSMIILNNEFDPICKYKTMPIHKPFYDFQNTTIHIAMLLAGDIRNCYQAETQIKSILLNQRRWYPSSEDNCCHLKHFAQSNSNWLVSVNRVHSYTGDKHKRCYIVFHFIVDQLVHECLQESMTDWNLEGISVKFYSIENYEVGDFIHSIVINVNSTCLHIFHALIMLMMSTENDPLHTDNTHAHEYRDNDLIKDVTSFVNHPSSLLLFTLNLCSSYTNSQY</sequence>
<keyword evidence="1" id="KW-1133">Transmembrane helix</keyword>
<dbReference type="Proteomes" id="UP001292079">
    <property type="component" value="Unassembled WGS sequence"/>
</dbReference>
<reference evidence="2" key="1">
    <citation type="submission" date="2022-04" db="EMBL/GenBank/DDBJ databases">
        <authorList>
            <person name="Xu L."/>
            <person name="Lv Z."/>
        </authorList>
    </citation>
    <scope>NUCLEOTIDE SEQUENCE</scope>
    <source>
        <strain evidence="2">LV_2022a</strain>
    </source>
</reference>
<dbReference type="EMBL" id="JALJAT010000007">
    <property type="protein sequence ID" value="KAK4468205.1"/>
    <property type="molecule type" value="Genomic_DNA"/>
</dbReference>
<dbReference type="AlphaFoldDB" id="A0AAE2D2Q9"/>
<evidence type="ECO:0000256" key="1">
    <source>
        <dbReference type="SAM" id="Phobius"/>
    </source>
</evidence>
<proteinExistence type="predicted"/>
<protein>
    <submittedName>
        <fullName evidence="2">Uncharacterized protein</fullName>
    </submittedName>
</protein>
<keyword evidence="1" id="KW-0812">Transmembrane</keyword>
<reference evidence="2" key="2">
    <citation type="journal article" date="2023" name="Infect Dis Poverty">
        <title>Chromosome-scale genome of the human blood fluke Schistosoma mekongi and its implications for public health.</title>
        <authorList>
            <person name="Zhou M."/>
            <person name="Xu L."/>
            <person name="Xu D."/>
            <person name="Chen W."/>
            <person name="Khan J."/>
            <person name="Hu Y."/>
            <person name="Huang H."/>
            <person name="Wei H."/>
            <person name="Zhang Y."/>
            <person name="Chusongsang P."/>
            <person name="Tanasarnprasert K."/>
            <person name="Hu X."/>
            <person name="Limpanont Y."/>
            <person name="Lv Z."/>
        </authorList>
    </citation>
    <scope>NUCLEOTIDE SEQUENCE</scope>
    <source>
        <strain evidence="2">LV_2022a</strain>
    </source>
</reference>
<accession>A0AAE2D2Q9</accession>
<evidence type="ECO:0000313" key="3">
    <source>
        <dbReference type="Proteomes" id="UP001292079"/>
    </source>
</evidence>
<evidence type="ECO:0000313" key="2">
    <source>
        <dbReference type="EMBL" id="KAK4468205.1"/>
    </source>
</evidence>
<keyword evidence="1" id="KW-0472">Membrane</keyword>